<accession>A0A6N8HDC1</accession>
<reference evidence="1 2" key="1">
    <citation type="submission" date="2019-12" db="EMBL/GenBank/DDBJ databases">
        <authorList>
            <person name="Sun J.-Q."/>
        </authorList>
    </citation>
    <scope>NUCLEOTIDE SEQUENCE [LARGE SCALE GENOMIC DNA]</scope>
    <source>
        <strain evidence="1 2">JCM 17928</strain>
    </source>
</reference>
<organism evidence="1 2">
    <name type="scientific">Flavobacterium rakeshii</name>
    <dbReference type="NCBI Taxonomy" id="1038845"/>
    <lineage>
        <taxon>Bacteria</taxon>
        <taxon>Pseudomonadati</taxon>
        <taxon>Bacteroidota</taxon>
        <taxon>Flavobacteriia</taxon>
        <taxon>Flavobacteriales</taxon>
        <taxon>Flavobacteriaceae</taxon>
        <taxon>Flavobacterium</taxon>
    </lineage>
</organism>
<gene>
    <name evidence="1" type="ORF">GN157_06550</name>
</gene>
<sequence>MIKNIDCFLKKEITALYKILVHEDGYNDELTDTYIIEFTDNSFLQILIDGDVVIRKMESVTDYVVLGEYDVKRSNFELVSCNSVLNNRVINTLETYVNGNSYLFGIRFLDAQKQYIAGFTLGFDEIKLIDEAEFETMLAAYTNTEAGVKKQIIK</sequence>
<evidence type="ECO:0000313" key="2">
    <source>
        <dbReference type="Proteomes" id="UP000433945"/>
    </source>
</evidence>
<keyword evidence="2" id="KW-1185">Reference proteome</keyword>
<name>A0A6N8HDC1_9FLAO</name>
<dbReference type="Proteomes" id="UP000433945">
    <property type="component" value="Unassembled WGS sequence"/>
</dbReference>
<protein>
    <submittedName>
        <fullName evidence="1">Uncharacterized protein</fullName>
    </submittedName>
</protein>
<dbReference type="EMBL" id="WOWP01000020">
    <property type="protein sequence ID" value="MUV03366.1"/>
    <property type="molecule type" value="Genomic_DNA"/>
</dbReference>
<dbReference type="RefSeq" id="WP_157482318.1">
    <property type="nucleotide sequence ID" value="NZ_WOWP01000020.1"/>
</dbReference>
<comment type="caution">
    <text evidence="1">The sequence shown here is derived from an EMBL/GenBank/DDBJ whole genome shotgun (WGS) entry which is preliminary data.</text>
</comment>
<proteinExistence type="predicted"/>
<dbReference type="AlphaFoldDB" id="A0A6N8HDC1"/>
<evidence type="ECO:0000313" key="1">
    <source>
        <dbReference type="EMBL" id="MUV03366.1"/>
    </source>
</evidence>